<dbReference type="Gene3D" id="1.10.10.60">
    <property type="entry name" value="Homeodomain-like"/>
    <property type="match status" value="1"/>
</dbReference>
<dbReference type="CDD" id="cd03137">
    <property type="entry name" value="GATase1_AraC_1"/>
    <property type="match status" value="1"/>
</dbReference>
<dbReference type="SUPFAM" id="SSF46689">
    <property type="entry name" value="Homeodomain-like"/>
    <property type="match status" value="2"/>
</dbReference>
<dbReference type="PANTHER" id="PTHR43130:SF3">
    <property type="entry name" value="HTH-TYPE TRANSCRIPTIONAL REGULATOR RV1931C"/>
    <property type="match status" value="1"/>
</dbReference>
<keyword evidence="1" id="KW-0805">Transcription regulation</keyword>
<dbReference type="EMBL" id="BAABJV010000011">
    <property type="protein sequence ID" value="GAA4785706.1"/>
    <property type="molecule type" value="Genomic_DNA"/>
</dbReference>
<dbReference type="Pfam" id="PF12833">
    <property type="entry name" value="HTH_18"/>
    <property type="match status" value="1"/>
</dbReference>
<proteinExistence type="predicted"/>
<dbReference type="PROSITE" id="PS01124">
    <property type="entry name" value="HTH_ARAC_FAMILY_2"/>
    <property type="match status" value="1"/>
</dbReference>
<dbReference type="InterPro" id="IPR052158">
    <property type="entry name" value="INH-QAR"/>
</dbReference>
<dbReference type="RefSeq" id="WP_345614823.1">
    <property type="nucleotide sequence ID" value="NZ_BAABJV010000011.1"/>
</dbReference>
<dbReference type="InterPro" id="IPR018060">
    <property type="entry name" value="HTH_AraC"/>
</dbReference>
<dbReference type="PROSITE" id="PS00041">
    <property type="entry name" value="HTH_ARAC_FAMILY_1"/>
    <property type="match status" value="1"/>
</dbReference>
<dbReference type="SUPFAM" id="SSF52317">
    <property type="entry name" value="Class I glutamine amidotransferase-like"/>
    <property type="match status" value="1"/>
</dbReference>
<sequence>MSPAVRAAPVTRAAPAAAPAARAAAPEVVAVLALDGVLPFELSLPGQVLGTANEVARAPRYEVRVCAPGRRVRTSAVHGGFALTADWDLDALAEADTVVVPAGAGSLDPPDRAVVRELTDAYDRGARLASLCVGAFTLAATGVLDGRRATTHWRYAAELSGRHPRVEVDGSVLFVEDGPVVTSAGVAAGLDLCLHLVRRDLGADRAAATARRTVMPLQREGGQAQFIEQPLPPAGEAGLGPTLVWMEENLHRLLTLDEIAAHAAVSPRTLNRRFRAGTGTAPLQWLLAARVRRARELLETTALSVEQVAVAAGFGSAVTLRHHFGRRVGTSPHAYRGAFRAGPGTAADS</sequence>
<organism evidence="5 6">
    <name type="scientific">Streptomyces sanyensis</name>
    <dbReference type="NCBI Taxonomy" id="568869"/>
    <lineage>
        <taxon>Bacteria</taxon>
        <taxon>Bacillati</taxon>
        <taxon>Actinomycetota</taxon>
        <taxon>Actinomycetes</taxon>
        <taxon>Kitasatosporales</taxon>
        <taxon>Streptomycetaceae</taxon>
        <taxon>Streptomyces</taxon>
    </lineage>
</organism>
<dbReference type="PANTHER" id="PTHR43130">
    <property type="entry name" value="ARAC-FAMILY TRANSCRIPTIONAL REGULATOR"/>
    <property type="match status" value="1"/>
</dbReference>
<evidence type="ECO:0000313" key="6">
    <source>
        <dbReference type="Proteomes" id="UP001501147"/>
    </source>
</evidence>
<dbReference type="InterPro" id="IPR009057">
    <property type="entry name" value="Homeodomain-like_sf"/>
</dbReference>
<name>A0ABP9ASP4_9ACTN</name>
<dbReference type="Gene3D" id="3.40.50.880">
    <property type="match status" value="1"/>
</dbReference>
<feature type="domain" description="HTH araC/xylS-type" evidence="4">
    <location>
        <begin position="240"/>
        <end position="338"/>
    </location>
</feature>
<dbReference type="SMART" id="SM00342">
    <property type="entry name" value="HTH_ARAC"/>
    <property type="match status" value="1"/>
</dbReference>
<keyword evidence="3" id="KW-0804">Transcription</keyword>
<keyword evidence="6" id="KW-1185">Reference proteome</keyword>
<keyword evidence="2" id="KW-0238">DNA-binding</keyword>
<dbReference type="Proteomes" id="UP001501147">
    <property type="component" value="Unassembled WGS sequence"/>
</dbReference>
<evidence type="ECO:0000256" key="3">
    <source>
        <dbReference type="ARBA" id="ARBA00023163"/>
    </source>
</evidence>
<evidence type="ECO:0000313" key="5">
    <source>
        <dbReference type="EMBL" id="GAA4785706.1"/>
    </source>
</evidence>
<evidence type="ECO:0000259" key="4">
    <source>
        <dbReference type="PROSITE" id="PS01124"/>
    </source>
</evidence>
<dbReference type="InterPro" id="IPR029062">
    <property type="entry name" value="Class_I_gatase-like"/>
</dbReference>
<accession>A0ABP9ASP4</accession>
<gene>
    <name evidence="5" type="ORF">GCM10023329_40460</name>
</gene>
<evidence type="ECO:0000256" key="2">
    <source>
        <dbReference type="ARBA" id="ARBA00023125"/>
    </source>
</evidence>
<dbReference type="Pfam" id="PF01965">
    <property type="entry name" value="DJ-1_PfpI"/>
    <property type="match status" value="1"/>
</dbReference>
<dbReference type="InterPro" id="IPR018062">
    <property type="entry name" value="HTH_AraC-typ_CS"/>
</dbReference>
<evidence type="ECO:0000256" key="1">
    <source>
        <dbReference type="ARBA" id="ARBA00023015"/>
    </source>
</evidence>
<dbReference type="InterPro" id="IPR002818">
    <property type="entry name" value="DJ-1/PfpI"/>
</dbReference>
<reference evidence="6" key="1">
    <citation type="journal article" date="2019" name="Int. J. Syst. Evol. Microbiol.">
        <title>The Global Catalogue of Microorganisms (GCM) 10K type strain sequencing project: providing services to taxonomists for standard genome sequencing and annotation.</title>
        <authorList>
            <consortium name="The Broad Institute Genomics Platform"/>
            <consortium name="The Broad Institute Genome Sequencing Center for Infectious Disease"/>
            <person name="Wu L."/>
            <person name="Ma J."/>
        </authorList>
    </citation>
    <scope>NUCLEOTIDE SEQUENCE [LARGE SCALE GENOMIC DNA]</scope>
    <source>
        <strain evidence="6">JCM 18324</strain>
    </source>
</reference>
<protein>
    <submittedName>
        <fullName evidence="5">AraC family transcriptional regulator</fullName>
    </submittedName>
</protein>
<comment type="caution">
    <text evidence="5">The sequence shown here is derived from an EMBL/GenBank/DDBJ whole genome shotgun (WGS) entry which is preliminary data.</text>
</comment>